<feature type="domain" description="MaoC-like" evidence="1">
    <location>
        <begin position="14"/>
        <end position="108"/>
    </location>
</feature>
<name>A0A2S2DUT1_9BACT</name>
<keyword evidence="2" id="KW-0456">Lyase</keyword>
<proteinExistence type="predicted"/>
<dbReference type="RefSeq" id="WP_109322818.1">
    <property type="nucleotide sequence ID" value="NZ_CP029346.1"/>
</dbReference>
<dbReference type="CDD" id="cd03449">
    <property type="entry name" value="R_hydratase"/>
    <property type="match status" value="1"/>
</dbReference>
<dbReference type="PANTHER" id="PTHR43437">
    <property type="entry name" value="HYDROXYACYL-THIOESTER DEHYDRATASE TYPE 2, MITOCHONDRIAL-RELATED"/>
    <property type="match status" value="1"/>
</dbReference>
<dbReference type="AlphaFoldDB" id="A0A2S2DUT1"/>
<organism evidence="2 3">
    <name type="scientific">Aquirufa nivalisilvae</name>
    <dbReference type="NCBI Taxonomy" id="2516557"/>
    <lineage>
        <taxon>Bacteria</taxon>
        <taxon>Pseudomonadati</taxon>
        <taxon>Bacteroidota</taxon>
        <taxon>Cytophagia</taxon>
        <taxon>Cytophagales</taxon>
        <taxon>Flectobacillaceae</taxon>
        <taxon>Aquirufa</taxon>
    </lineage>
</organism>
<dbReference type="Proteomes" id="UP000245468">
    <property type="component" value="Chromosome"/>
</dbReference>
<dbReference type="EMBL" id="CP029346">
    <property type="protein sequence ID" value="AWL09116.1"/>
    <property type="molecule type" value="Genomic_DNA"/>
</dbReference>
<accession>A0A2S2DUT1</accession>
<evidence type="ECO:0000313" key="3">
    <source>
        <dbReference type="Proteomes" id="UP000245468"/>
    </source>
</evidence>
<evidence type="ECO:0000259" key="1">
    <source>
        <dbReference type="Pfam" id="PF01575"/>
    </source>
</evidence>
<reference evidence="3" key="1">
    <citation type="submission" date="2018-05" db="EMBL/GenBank/DDBJ databases">
        <title>Pseudarcicella sp. HME7025 Genome sequencing and assembly.</title>
        <authorList>
            <person name="Kim H."/>
            <person name="Kang H."/>
            <person name="Joh K."/>
        </authorList>
    </citation>
    <scope>NUCLEOTIDE SEQUENCE [LARGE SCALE GENOMIC DNA]</scope>
    <source>
        <strain evidence="3">HME7025</strain>
    </source>
</reference>
<dbReference type="Gene3D" id="3.10.129.10">
    <property type="entry name" value="Hotdog Thioesterase"/>
    <property type="match status" value="1"/>
</dbReference>
<dbReference type="GO" id="GO:0019171">
    <property type="term" value="F:(3R)-hydroxyacyl-[acyl-carrier-protein] dehydratase activity"/>
    <property type="evidence" value="ECO:0007669"/>
    <property type="project" value="TreeGrafter"/>
</dbReference>
<dbReference type="InterPro" id="IPR029069">
    <property type="entry name" value="HotDog_dom_sf"/>
</dbReference>
<keyword evidence="3" id="KW-1185">Reference proteome</keyword>
<dbReference type="KEGG" id="psez:HME7025_01254"/>
<dbReference type="Pfam" id="PF01575">
    <property type="entry name" value="MaoC_dehydratas"/>
    <property type="match status" value="1"/>
</dbReference>
<dbReference type="InterPro" id="IPR050965">
    <property type="entry name" value="UPF0336/Enoyl-CoA_hydratase"/>
</dbReference>
<dbReference type="InterPro" id="IPR002539">
    <property type="entry name" value="MaoC-like_dom"/>
</dbReference>
<dbReference type="GO" id="GO:0006633">
    <property type="term" value="P:fatty acid biosynthetic process"/>
    <property type="evidence" value="ECO:0007669"/>
    <property type="project" value="TreeGrafter"/>
</dbReference>
<protein>
    <submittedName>
        <fullName evidence="2">3-hydroxybutyryl-CoA dehydratase</fullName>
        <ecNumber evidence="2">4.2.1.55</ecNumber>
    </submittedName>
</protein>
<sequence length="134" mass="15259">MYSVGDSYEIEFCFNQEQVNDFCKISGDFNPLHWDEEFAAQTVFKKPIIHGALIASVFSRVMGMEFPGQGSVYLSQLSEFKRPLYVDLVYQAKFTVISIDPIKHTAEIQTQVFDKERGKLMVDGVAKAMNADKF</sequence>
<dbReference type="SUPFAM" id="SSF54637">
    <property type="entry name" value="Thioesterase/thiol ester dehydrase-isomerase"/>
    <property type="match status" value="1"/>
</dbReference>
<evidence type="ECO:0000313" key="2">
    <source>
        <dbReference type="EMBL" id="AWL09116.1"/>
    </source>
</evidence>
<dbReference type="PANTHER" id="PTHR43437:SF3">
    <property type="entry name" value="HYDROXYACYL-THIOESTER DEHYDRATASE TYPE 2, MITOCHONDRIAL"/>
    <property type="match status" value="1"/>
</dbReference>
<dbReference type="EC" id="4.2.1.55" evidence="2"/>
<dbReference type="OrthoDB" id="9801625at2"/>
<gene>
    <name evidence="2" type="primary">phaJ</name>
    <name evidence="2" type="ORF">HME7025_01254</name>
</gene>